<evidence type="ECO:0000259" key="2">
    <source>
        <dbReference type="SMART" id="SM00587"/>
    </source>
</evidence>
<dbReference type="Proteomes" id="UP000708208">
    <property type="component" value="Unassembled WGS sequence"/>
</dbReference>
<feature type="region of interest" description="Disordered" evidence="1">
    <location>
        <begin position="1"/>
        <end position="31"/>
    </location>
</feature>
<dbReference type="OrthoDB" id="8250698at2759"/>
<dbReference type="Pfam" id="PF02958">
    <property type="entry name" value="EcKL"/>
    <property type="match status" value="1"/>
</dbReference>
<dbReference type="PANTHER" id="PTHR11012">
    <property type="entry name" value="PROTEIN KINASE-LIKE DOMAIN-CONTAINING"/>
    <property type="match status" value="1"/>
</dbReference>
<dbReference type="InterPro" id="IPR015897">
    <property type="entry name" value="CHK_kinase-like"/>
</dbReference>
<organism evidence="3 4">
    <name type="scientific">Allacma fusca</name>
    <dbReference type="NCBI Taxonomy" id="39272"/>
    <lineage>
        <taxon>Eukaryota</taxon>
        <taxon>Metazoa</taxon>
        <taxon>Ecdysozoa</taxon>
        <taxon>Arthropoda</taxon>
        <taxon>Hexapoda</taxon>
        <taxon>Collembola</taxon>
        <taxon>Symphypleona</taxon>
        <taxon>Sminthuridae</taxon>
        <taxon>Allacma</taxon>
    </lineage>
</organism>
<evidence type="ECO:0000313" key="3">
    <source>
        <dbReference type="EMBL" id="CAG7727460.1"/>
    </source>
</evidence>
<dbReference type="PANTHER" id="PTHR11012:SF30">
    <property type="entry name" value="PROTEIN KINASE-LIKE DOMAIN-CONTAINING"/>
    <property type="match status" value="1"/>
</dbReference>
<accession>A0A8J2P0I4</accession>
<evidence type="ECO:0000313" key="4">
    <source>
        <dbReference type="Proteomes" id="UP000708208"/>
    </source>
</evidence>
<feature type="domain" description="CHK kinase-like" evidence="2">
    <location>
        <begin position="216"/>
        <end position="444"/>
    </location>
</feature>
<evidence type="ECO:0000256" key="1">
    <source>
        <dbReference type="SAM" id="MobiDB-lite"/>
    </source>
</evidence>
<protein>
    <recommendedName>
        <fullName evidence="2">CHK kinase-like domain-containing protein</fullName>
    </recommendedName>
</protein>
<keyword evidence="4" id="KW-1185">Reference proteome</keyword>
<sequence>MLPRPPRGGQTASGSQPNLNNNNNNMVHKRNYPFEEGRSDSKVAKICEISFRPLIQKVFPDSEILKLKVRIGTMPGDNFTSVIYAVEALLKSSVQITVSGQTGDLKTGARVSDQVNSTDPSQTQVLHLIMKCFPNHPARQDFFRKIDIFRKELDVYRFLLPELIQFEKQRFPLSNDSQRWGLLSAFPHFYGGAYGDDYNRYWEHYNNGQIAHGNFILVEDLRKTQGYRMASKYVGLDLPHCSLVVQEIAKLHALSMAYIKVKLENSSSLSDHFDCLKETIVTPQTEEVASTLFNASFLTSVEIVKQETGCDSIYSQKMRQFGNQVHWIFGHILAGNTDMSLEEMLKIKPNFEDLHDQNKTRKRNNWYVLTHGDCYVNNILFKYEPKTNQPISVKLVDFQLARENCLTIDLVNFIYLSTTQNFRQENLNKVLQVYYHSFIEYCRELGVEPYDDFSMGNLKRKFHHAKIWGMINSLFVLPVVLADAADEQFPLDRAAAGEELNASQMFDQLLKQGSKRNEKLATRVVQLVQEMAEEGVI</sequence>
<dbReference type="AlphaFoldDB" id="A0A8J2P0I4"/>
<gene>
    <name evidence="3" type="ORF">AFUS01_LOCUS16301</name>
</gene>
<dbReference type="InterPro" id="IPR004119">
    <property type="entry name" value="EcKL"/>
</dbReference>
<proteinExistence type="predicted"/>
<comment type="caution">
    <text evidence="3">The sequence shown here is derived from an EMBL/GenBank/DDBJ whole genome shotgun (WGS) entry which is preliminary data.</text>
</comment>
<dbReference type="EMBL" id="CAJVCH010148753">
    <property type="protein sequence ID" value="CAG7727460.1"/>
    <property type="molecule type" value="Genomic_DNA"/>
</dbReference>
<dbReference type="SMART" id="SM00587">
    <property type="entry name" value="CHK"/>
    <property type="match status" value="1"/>
</dbReference>
<name>A0A8J2P0I4_9HEXA</name>
<reference evidence="3" key="1">
    <citation type="submission" date="2021-06" db="EMBL/GenBank/DDBJ databases">
        <authorList>
            <person name="Hodson N. C."/>
            <person name="Mongue J. A."/>
            <person name="Jaron S. K."/>
        </authorList>
    </citation>
    <scope>NUCLEOTIDE SEQUENCE</scope>
</reference>